<dbReference type="EMBL" id="LWDX02034564">
    <property type="protein sequence ID" value="OEL26459.1"/>
    <property type="molecule type" value="Genomic_DNA"/>
</dbReference>
<accession>A0A1E5VMU7</accession>
<evidence type="ECO:0000313" key="2">
    <source>
        <dbReference type="Proteomes" id="UP000095767"/>
    </source>
</evidence>
<feature type="non-terminal residue" evidence="1">
    <location>
        <position position="1"/>
    </location>
</feature>
<proteinExistence type="predicted"/>
<sequence length="74" mass="8349">HLNIDGNNETIVFNKQTFMSEPNNASLLACKKISVKLDCPLKVLPQPQVPMWALSRDGRLRQEISFSGQPMHSK</sequence>
<reference evidence="1 2" key="1">
    <citation type="submission" date="2016-09" db="EMBL/GenBank/DDBJ databases">
        <title>The draft genome of Dichanthelium oligosanthes: A C3 panicoid grass species.</title>
        <authorList>
            <person name="Studer A.J."/>
            <person name="Schnable J.C."/>
            <person name="Brutnell T.P."/>
        </authorList>
    </citation>
    <scope>NUCLEOTIDE SEQUENCE [LARGE SCALE GENOMIC DNA]</scope>
    <source>
        <strain evidence="2">cv. Kellogg 1175</strain>
        <tissue evidence="1">Leaf</tissue>
    </source>
</reference>
<comment type="caution">
    <text evidence="1">The sequence shown here is derived from an EMBL/GenBank/DDBJ whole genome shotgun (WGS) entry which is preliminary data.</text>
</comment>
<keyword evidence="2" id="KW-1185">Reference proteome</keyword>
<name>A0A1E5VMU7_9POAL</name>
<evidence type="ECO:0000313" key="1">
    <source>
        <dbReference type="EMBL" id="OEL26459.1"/>
    </source>
</evidence>
<dbReference type="Proteomes" id="UP000095767">
    <property type="component" value="Unassembled WGS sequence"/>
</dbReference>
<dbReference type="AlphaFoldDB" id="A0A1E5VMU7"/>
<protein>
    <submittedName>
        <fullName evidence="1">Uncharacterized protein</fullName>
    </submittedName>
</protein>
<gene>
    <name evidence="1" type="ORF">BAE44_0012517</name>
</gene>
<organism evidence="1 2">
    <name type="scientific">Dichanthelium oligosanthes</name>
    <dbReference type="NCBI Taxonomy" id="888268"/>
    <lineage>
        <taxon>Eukaryota</taxon>
        <taxon>Viridiplantae</taxon>
        <taxon>Streptophyta</taxon>
        <taxon>Embryophyta</taxon>
        <taxon>Tracheophyta</taxon>
        <taxon>Spermatophyta</taxon>
        <taxon>Magnoliopsida</taxon>
        <taxon>Liliopsida</taxon>
        <taxon>Poales</taxon>
        <taxon>Poaceae</taxon>
        <taxon>PACMAD clade</taxon>
        <taxon>Panicoideae</taxon>
        <taxon>Panicodae</taxon>
        <taxon>Paniceae</taxon>
        <taxon>Dichantheliinae</taxon>
        <taxon>Dichanthelium</taxon>
    </lineage>
</organism>